<dbReference type="AlphaFoldDB" id="A0A1S8CJ56"/>
<organism evidence="2 3">
    <name type="scientific">Serratia oryzae</name>
    <dbReference type="NCBI Taxonomy" id="2034155"/>
    <lineage>
        <taxon>Bacteria</taxon>
        <taxon>Pseudomonadati</taxon>
        <taxon>Pseudomonadota</taxon>
        <taxon>Gammaproteobacteria</taxon>
        <taxon>Enterobacterales</taxon>
        <taxon>Yersiniaceae</taxon>
        <taxon>Serratia</taxon>
    </lineage>
</organism>
<reference evidence="2 3" key="1">
    <citation type="submission" date="2016-11" db="EMBL/GenBank/DDBJ databases">
        <title>Rahnella oryzae sp. nov., isolated from rice root.</title>
        <authorList>
            <person name="Zhang X.-X."/>
            <person name="Zhang J."/>
        </authorList>
    </citation>
    <scope>NUCLEOTIDE SEQUENCE [LARGE SCALE GENOMIC DNA]</scope>
    <source>
        <strain evidence="2 3">J11-6</strain>
    </source>
</reference>
<sequence length="164" mass="17768">MRDAVNGFPTTPAPLLEAAFQAVAADGMRDLPFFHSQIPIRACGFQLFEQQWIGCMLTPWMLSLLVLPGPQQQWQPRQVGEKLALALPCGNVSFTLGEIDGCGQYLACSLMSPLESSLRADQALALAENSARMALSLPVVDGSLPSNPRRRALFRLQRGNGADA</sequence>
<evidence type="ECO:0000313" key="3">
    <source>
        <dbReference type="Proteomes" id="UP000216021"/>
    </source>
</evidence>
<dbReference type="Gene3D" id="3.30.1460.40">
    <property type="entry name" value="[NiFe]-hydrogenase assembly chaperone, HybE"/>
    <property type="match status" value="1"/>
</dbReference>
<evidence type="ECO:0000256" key="1">
    <source>
        <dbReference type="ARBA" id="ARBA00006532"/>
    </source>
</evidence>
<dbReference type="Proteomes" id="UP000216021">
    <property type="component" value="Unassembled WGS sequence"/>
</dbReference>
<dbReference type="OrthoDB" id="6485044at2"/>
<dbReference type="EMBL" id="MOXD01000005">
    <property type="protein sequence ID" value="OMQ22828.1"/>
    <property type="molecule type" value="Genomic_DNA"/>
</dbReference>
<dbReference type="NCBIfam" id="NF007776">
    <property type="entry name" value="PRK10465.1"/>
    <property type="match status" value="1"/>
</dbReference>
<proteinExistence type="inferred from homology"/>
<dbReference type="InterPro" id="IPR038530">
    <property type="entry name" value="NiFe-hyd_HybE_sf"/>
</dbReference>
<dbReference type="RefSeq" id="WP_076942114.1">
    <property type="nucleotide sequence ID" value="NZ_MOXD01000005.1"/>
</dbReference>
<protein>
    <submittedName>
        <fullName evidence="2">Hydrogenase</fullName>
    </submittedName>
</protein>
<dbReference type="NCBIfam" id="TIGR03993">
    <property type="entry name" value="hydrog_HybE"/>
    <property type="match status" value="1"/>
</dbReference>
<evidence type="ECO:0000313" key="2">
    <source>
        <dbReference type="EMBL" id="OMQ22828.1"/>
    </source>
</evidence>
<dbReference type="InterPro" id="IPR023994">
    <property type="entry name" value="NiFe-hyd_HybE"/>
</dbReference>
<dbReference type="STRING" id="2034155.BMI79_10310"/>
<accession>A0A1S8CJ56</accession>
<comment type="similarity">
    <text evidence="1">Belongs to the HupJ family.</text>
</comment>
<comment type="caution">
    <text evidence="2">The sequence shown here is derived from an EMBL/GenBank/DDBJ whole genome shotgun (WGS) entry which is preliminary data.</text>
</comment>
<keyword evidence="3" id="KW-1185">Reference proteome</keyword>
<name>A0A1S8CJ56_9GAMM</name>
<gene>
    <name evidence="2" type="ORF">BMI79_10310</name>
</gene>
<dbReference type="Pfam" id="PF11939">
    <property type="entry name" value="NiFe-hyd_HybE"/>
    <property type="match status" value="1"/>
</dbReference>